<proteinExistence type="predicted"/>
<comment type="caution">
    <text evidence="1">The sequence shown here is derived from an EMBL/GenBank/DDBJ whole genome shotgun (WGS) entry which is preliminary data.</text>
</comment>
<gene>
    <name evidence="1" type="ORF">NM208_g6059</name>
</gene>
<evidence type="ECO:0000313" key="2">
    <source>
        <dbReference type="Proteomes" id="UP001148629"/>
    </source>
</evidence>
<reference evidence="1" key="1">
    <citation type="submission" date="2022-08" db="EMBL/GenBank/DDBJ databases">
        <title>Genome Sequence of Fusarium decemcellulare.</title>
        <authorList>
            <person name="Buettner E."/>
        </authorList>
    </citation>
    <scope>NUCLEOTIDE SEQUENCE</scope>
    <source>
        <strain evidence="1">Babe19</strain>
    </source>
</reference>
<keyword evidence="2" id="KW-1185">Reference proteome</keyword>
<protein>
    <submittedName>
        <fullName evidence="1">Uncharacterized protein</fullName>
    </submittedName>
</protein>
<dbReference type="EMBL" id="JANRMS010000542">
    <property type="protein sequence ID" value="KAJ3538082.1"/>
    <property type="molecule type" value="Genomic_DNA"/>
</dbReference>
<organism evidence="1 2">
    <name type="scientific">Fusarium decemcellulare</name>
    <dbReference type="NCBI Taxonomy" id="57161"/>
    <lineage>
        <taxon>Eukaryota</taxon>
        <taxon>Fungi</taxon>
        <taxon>Dikarya</taxon>
        <taxon>Ascomycota</taxon>
        <taxon>Pezizomycotina</taxon>
        <taxon>Sordariomycetes</taxon>
        <taxon>Hypocreomycetidae</taxon>
        <taxon>Hypocreales</taxon>
        <taxon>Nectriaceae</taxon>
        <taxon>Fusarium</taxon>
        <taxon>Fusarium decemcellulare species complex</taxon>
    </lineage>
</organism>
<accession>A0ACC1SES7</accession>
<sequence>MSFGYFAASSTTTRGPSPSVTFLTSTSSVVPTPIIPSPSSIIKAIDDIEHCLAQLKEWPETAAHFSDYALFAGDDHAYDGAAKFHDAWVLLSNDLEHLEKELHRAFAPIDRDVSLLLKELRGHTGHQTLAT</sequence>
<evidence type="ECO:0000313" key="1">
    <source>
        <dbReference type="EMBL" id="KAJ3538082.1"/>
    </source>
</evidence>
<dbReference type="Proteomes" id="UP001148629">
    <property type="component" value="Unassembled WGS sequence"/>
</dbReference>
<name>A0ACC1SES7_9HYPO</name>